<dbReference type="Proteomes" id="UP000695000">
    <property type="component" value="Unplaced"/>
</dbReference>
<dbReference type="Pfam" id="PF10523">
    <property type="entry name" value="BEN"/>
    <property type="match status" value="1"/>
</dbReference>
<protein>
    <submittedName>
        <fullName evidence="3">Early boundary activity protein 2-like</fullName>
    </submittedName>
</protein>
<name>A0ABM1M713_NICVS</name>
<dbReference type="RefSeq" id="XP_017770363.1">
    <property type="nucleotide sequence ID" value="XM_017914874.1"/>
</dbReference>
<dbReference type="SMART" id="SM01025">
    <property type="entry name" value="BEN"/>
    <property type="match status" value="1"/>
</dbReference>
<keyword evidence="2" id="KW-1185">Reference proteome</keyword>
<evidence type="ECO:0000313" key="2">
    <source>
        <dbReference type="Proteomes" id="UP000695000"/>
    </source>
</evidence>
<evidence type="ECO:0000313" key="3">
    <source>
        <dbReference type="RefSeq" id="XP_017770363.1"/>
    </source>
</evidence>
<dbReference type="Gene3D" id="1.10.10.2590">
    <property type="entry name" value="BEN domain"/>
    <property type="match status" value="1"/>
</dbReference>
<dbReference type="GeneID" id="108558069"/>
<feature type="domain" description="BEN" evidence="1">
    <location>
        <begin position="106"/>
        <end position="209"/>
    </location>
</feature>
<feature type="non-terminal residue" evidence="3">
    <location>
        <position position="1"/>
    </location>
</feature>
<evidence type="ECO:0000259" key="1">
    <source>
        <dbReference type="PROSITE" id="PS51457"/>
    </source>
</evidence>
<organism evidence="2 3">
    <name type="scientific">Nicrophorus vespilloides</name>
    <name type="common">Boreal carrion beetle</name>
    <dbReference type="NCBI Taxonomy" id="110193"/>
    <lineage>
        <taxon>Eukaryota</taxon>
        <taxon>Metazoa</taxon>
        <taxon>Ecdysozoa</taxon>
        <taxon>Arthropoda</taxon>
        <taxon>Hexapoda</taxon>
        <taxon>Insecta</taxon>
        <taxon>Pterygota</taxon>
        <taxon>Neoptera</taxon>
        <taxon>Endopterygota</taxon>
        <taxon>Coleoptera</taxon>
        <taxon>Polyphaga</taxon>
        <taxon>Staphyliniformia</taxon>
        <taxon>Silphidae</taxon>
        <taxon>Nicrophorinae</taxon>
        <taxon>Nicrophorus</taxon>
    </lineage>
</organism>
<accession>A0ABM1M713</accession>
<dbReference type="InterPro" id="IPR018379">
    <property type="entry name" value="BEN_domain"/>
</dbReference>
<sequence length="209" mass="24205">SPVKSVDSHTLVSYVDKSNIDDEIVPYKVLKTSNDELKSELGDLEKCIVKSVQDFEDLLDSVSTDFEKFSIESFHSFVKNESKTSPFEYPRVSEDSFGNKICILGVNGTRIFEDRLSTIDWSDYKKATFDLLNVVFGEEVLATHTLTRRRPKMPQLETNKVEDIISIVTAKCNTYDFDVYETISMRCNYLHMHYKKRMAELQRFNADEH</sequence>
<reference evidence="3" key="1">
    <citation type="submission" date="2025-08" db="UniProtKB">
        <authorList>
            <consortium name="RefSeq"/>
        </authorList>
    </citation>
    <scope>IDENTIFICATION</scope>
    <source>
        <tissue evidence="3">Whole Larva</tissue>
    </source>
</reference>
<gene>
    <name evidence="3" type="primary">LOC108558069</name>
</gene>
<dbReference type="PROSITE" id="PS51457">
    <property type="entry name" value="BEN"/>
    <property type="match status" value="1"/>
</dbReference>
<proteinExistence type="predicted"/>